<feature type="transmembrane region" description="Helical" evidence="6">
    <location>
        <begin position="311"/>
        <end position="329"/>
    </location>
</feature>
<evidence type="ECO:0000256" key="6">
    <source>
        <dbReference type="SAM" id="Phobius"/>
    </source>
</evidence>
<feature type="transmembrane region" description="Helical" evidence="6">
    <location>
        <begin position="94"/>
        <end position="118"/>
    </location>
</feature>
<evidence type="ECO:0000256" key="2">
    <source>
        <dbReference type="ARBA" id="ARBA00022448"/>
    </source>
</evidence>
<keyword evidence="2" id="KW-0813">Transport</keyword>
<dbReference type="RefSeq" id="WP_119311798.1">
    <property type="nucleotide sequence ID" value="NZ_CP034413.3"/>
</dbReference>
<evidence type="ECO:0000313" key="7">
    <source>
        <dbReference type="EMBL" id="QCI59406.1"/>
    </source>
</evidence>
<dbReference type="NCBIfam" id="NF037979">
    <property type="entry name" value="Na_transp"/>
    <property type="match status" value="1"/>
</dbReference>
<keyword evidence="5 6" id="KW-0472">Membrane</keyword>
<dbReference type="InterPro" id="IPR000175">
    <property type="entry name" value="Na/ntran_symport"/>
</dbReference>
<dbReference type="KEGG" id="obj:EIO64_09455"/>
<dbReference type="GO" id="GO:0016020">
    <property type="term" value="C:membrane"/>
    <property type="evidence" value="ECO:0007669"/>
    <property type="project" value="UniProtKB-SubCell"/>
</dbReference>
<comment type="subcellular location">
    <subcellularLocation>
        <location evidence="1">Membrane</location>
        <topology evidence="1">Multi-pass membrane protein</topology>
    </subcellularLocation>
</comment>
<keyword evidence="3 6" id="KW-0812">Transmembrane</keyword>
<feature type="transmembrane region" description="Helical" evidence="6">
    <location>
        <begin position="377"/>
        <end position="396"/>
    </location>
</feature>
<feature type="transmembrane region" description="Helical" evidence="6">
    <location>
        <begin position="223"/>
        <end position="248"/>
    </location>
</feature>
<evidence type="ECO:0000256" key="5">
    <source>
        <dbReference type="ARBA" id="ARBA00023136"/>
    </source>
</evidence>
<feature type="transmembrane region" description="Helical" evidence="6">
    <location>
        <begin position="12"/>
        <end position="32"/>
    </location>
</feature>
<sequence length="443" mass="46862">MEQTRRDSFRSRWGFKLACIGSAVGMGNIWLFPSRMSAYGGATFLIPYVIFVVLIASTGVIGEMAFGRAASGGPVAAFGTAAERRTGRRGWGEALGLIPVAGSLAMAIGYSVVVGWILKYAVASFTGAALENQGVEAFTAYFDTAASSWGNTGWQVAAMAGTLLIMALGIGGGIERANKVMMPLFFCLFVGLAIYIATLPGAADGYRYIFVLKPEGLLDPMVWVYALGQAFFSLSVAGNGTLIYGSYLSKEADVPESARTVAFFDSMAAILSALVIIPAMATAGETLTQSGPGLMFIYLPNLFREMPGGRILMAVFFVAALFAGVTSLVNLFEAPTATLQEKLHLSRGTAVAVIGVVGLAVGLCIQGIVSGWMDVCSIYACPIGALLAGVFFYWVLKKEDCLVQVNLARRRPLGRWFYPTAKYLYCGVTVLVLILGAVNGGIG</sequence>
<feature type="transmembrane region" description="Helical" evidence="6">
    <location>
        <begin position="38"/>
        <end position="61"/>
    </location>
</feature>
<name>A0A4D7ATU4_9FIRM</name>
<proteinExistence type="predicted"/>
<keyword evidence="4 6" id="KW-1133">Transmembrane helix</keyword>
<dbReference type="PRINTS" id="PR00176">
    <property type="entry name" value="NANEUSMPORT"/>
</dbReference>
<keyword evidence="8" id="KW-1185">Reference proteome</keyword>
<feature type="transmembrane region" description="Helical" evidence="6">
    <location>
        <begin position="350"/>
        <end position="371"/>
    </location>
</feature>
<gene>
    <name evidence="7" type="ORF">EIO64_09455</name>
</gene>
<dbReference type="InterPro" id="IPR037272">
    <property type="entry name" value="SNS_sf"/>
</dbReference>
<dbReference type="InterPro" id="IPR047218">
    <property type="entry name" value="YocR/YhdH-like"/>
</dbReference>
<dbReference type="SUPFAM" id="SSF161070">
    <property type="entry name" value="SNF-like"/>
    <property type="match status" value="1"/>
</dbReference>
<evidence type="ECO:0000313" key="8">
    <source>
        <dbReference type="Proteomes" id="UP000298642"/>
    </source>
</evidence>
<accession>A0A4D7ATU4</accession>
<organism evidence="7 8">
    <name type="scientific">Dysosmobacter welbionis</name>
    <dbReference type="NCBI Taxonomy" id="2093857"/>
    <lineage>
        <taxon>Bacteria</taxon>
        <taxon>Bacillati</taxon>
        <taxon>Bacillota</taxon>
        <taxon>Clostridia</taxon>
        <taxon>Eubacteriales</taxon>
        <taxon>Oscillospiraceae</taxon>
        <taxon>Dysosmobacter</taxon>
    </lineage>
</organism>
<dbReference type="Pfam" id="PF00209">
    <property type="entry name" value="SNF"/>
    <property type="match status" value="2"/>
</dbReference>
<protein>
    <submittedName>
        <fullName evidence="7">Sodium-dependent transporter</fullName>
    </submittedName>
</protein>
<dbReference type="Proteomes" id="UP000298642">
    <property type="component" value="Chromosome"/>
</dbReference>
<dbReference type="EMBL" id="CP034413">
    <property type="protein sequence ID" value="QCI59406.1"/>
    <property type="molecule type" value="Genomic_DNA"/>
</dbReference>
<evidence type="ECO:0000256" key="1">
    <source>
        <dbReference type="ARBA" id="ARBA00004141"/>
    </source>
</evidence>
<feature type="transmembrane region" description="Helical" evidence="6">
    <location>
        <begin position="184"/>
        <end position="203"/>
    </location>
</feature>
<dbReference type="PANTHER" id="PTHR42948">
    <property type="entry name" value="TRANSPORTER"/>
    <property type="match status" value="1"/>
</dbReference>
<reference evidence="8" key="1">
    <citation type="submission" date="2018-12" db="EMBL/GenBank/DDBJ databases">
        <title>Dusodibacter welbiota gen. nov., sp. nov., isolated from human faeces and emended description of the Oscillibacter genus.</title>
        <authorList>
            <person name="Le Roy T."/>
            <person name="Van der Smissen P."/>
            <person name="Delzenne N."/>
            <person name="Muccioli G."/>
            <person name="Collet J.F."/>
            <person name="Cani P.D."/>
        </authorList>
    </citation>
    <scope>NUCLEOTIDE SEQUENCE [LARGE SCALE GENOMIC DNA]</scope>
    <source>
        <strain evidence="8">J115</strain>
    </source>
</reference>
<dbReference type="PROSITE" id="PS50267">
    <property type="entry name" value="NA_NEUROTRAN_SYMP_3"/>
    <property type="match status" value="1"/>
</dbReference>
<evidence type="ECO:0000256" key="3">
    <source>
        <dbReference type="ARBA" id="ARBA00022692"/>
    </source>
</evidence>
<evidence type="ECO:0000256" key="4">
    <source>
        <dbReference type="ARBA" id="ARBA00022989"/>
    </source>
</evidence>
<dbReference type="AlphaFoldDB" id="A0A4D7ATU4"/>
<feature type="transmembrane region" description="Helical" evidence="6">
    <location>
        <begin position="152"/>
        <end position="172"/>
    </location>
</feature>
<dbReference type="PANTHER" id="PTHR42948:SF1">
    <property type="entry name" value="TRANSPORTER"/>
    <property type="match status" value="1"/>
</dbReference>
<feature type="transmembrane region" description="Helical" evidence="6">
    <location>
        <begin position="416"/>
        <end position="438"/>
    </location>
</feature>
<dbReference type="CDD" id="cd10336">
    <property type="entry name" value="SLC6sbd_Tyt1-Like"/>
    <property type="match status" value="1"/>
</dbReference>
<feature type="transmembrane region" description="Helical" evidence="6">
    <location>
        <begin position="260"/>
        <end position="281"/>
    </location>
</feature>